<dbReference type="EMBL" id="JBHTCQ010000003">
    <property type="protein sequence ID" value="MFC7406226.1"/>
    <property type="molecule type" value="Genomic_DNA"/>
</dbReference>
<sequence length="139" mass="15118">MISIELARSLAGAGLRWQPSSGDRFTIDQPALEGEVFTVSEMTVEAHAFPTGTVLGFNGTTEWALDSVTLEETIWLPREDQLRELLGATFRVLERDDGLFRVRAAFPVTGGLEEVEHAAPVADDAYGAALLDLVRRSTG</sequence>
<dbReference type="RefSeq" id="WP_382395440.1">
    <property type="nucleotide sequence ID" value="NZ_JBHTCQ010000003.1"/>
</dbReference>
<organism evidence="1 2">
    <name type="scientific">Georgenia alba</name>
    <dbReference type="NCBI Taxonomy" id="2233858"/>
    <lineage>
        <taxon>Bacteria</taxon>
        <taxon>Bacillati</taxon>
        <taxon>Actinomycetota</taxon>
        <taxon>Actinomycetes</taxon>
        <taxon>Micrococcales</taxon>
        <taxon>Bogoriellaceae</taxon>
        <taxon>Georgenia</taxon>
    </lineage>
</organism>
<evidence type="ECO:0000313" key="2">
    <source>
        <dbReference type="Proteomes" id="UP001596455"/>
    </source>
</evidence>
<name>A0ABW2Q9R5_9MICO</name>
<evidence type="ECO:0000313" key="1">
    <source>
        <dbReference type="EMBL" id="MFC7406226.1"/>
    </source>
</evidence>
<dbReference type="Proteomes" id="UP001596455">
    <property type="component" value="Unassembled WGS sequence"/>
</dbReference>
<keyword evidence="2" id="KW-1185">Reference proteome</keyword>
<protein>
    <submittedName>
        <fullName evidence="1">Pilus assembly protein CpaE</fullName>
    </submittedName>
</protein>
<proteinExistence type="predicted"/>
<comment type="caution">
    <text evidence="1">The sequence shown here is derived from an EMBL/GenBank/DDBJ whole genome shotgun (WGS) entry which is preliminary data.</text>
</comment>
<gene>
    <name evidence="1" type="ORF">ACFQQL_13995</name>
</gene>
<accession>A0ABW2Q9R5</accession>
<reference evidence="2" key="1">
    <citation type="journal article" date="2019" name="Int. J. Syst. Evol. Microbiol.">
        <title>The Global Catalogue of Microorganisms (GCM) 10K type strain sequencing project: providing services to taxonomists for standard genome sequencing and annotation.</title>
        <authorList>
            <consortium name="The Broad Institute Genomics Platform"/>
            <consortium name="The Broad Institute Genome Sequencing Center for Infectious Disease"/>
            <person name="Wu L."/>
            <person name="Ma J."/>
        </authorList>
    </citation>
    <scope>NUCLEOTIDE SEQUENCE [LARGE SCALE GENOMIC DNA]</scope>
    <source>
        <strain evidence="2">JCM 1490</strain>
    </source>
</reference>